<reference evidence="2" key="1">
    <citation type="submission" date="2011-07" db="EMBL/GenBank/DDBJ databases">
        <authorList>
            <consortium name="Caenorhabditis brenneri Sequencing and Analysis Consortium"/>
            <person name="Wilson R.K."/>
        </authorList>
    </citation>
    <scope>NUCLEOTIDE SEQUENCE [LARGE SCALE GENOMIC DNA]</scope>
    <source>
        <strain evidence="2">PB2801</strain>
    </source>
</reference>
<dbReference type="InParanoid" id="G0P045"/>
<keyword evidence="2" id="KW-1185">Reference proteome</keyword>
<dbReference type="InterPro" id="IPR007767">
    <property type="entry name" value="DUF684"/>
</dbReference>
<accession>G0P045</accession>
<dbReference type="HOGENOM" id="CLU_1435615_0_0_1"/>
<dbReference type="OrthoDB" id="5899313at2759"/>
<proteinExistence type="predicted"/>
<dbReference type="PANTHER" id="PTHR31464:SF4">
    <property type="entry name" value="DUF4242 DOMAIN-CONTAINING PROTEIN-RELATED"/>
    <property type="match status" value="1"/>
</dbReference>
<dbReference type="Pfam" id="PF05075">
    <property type="entry name" value="DUF684"/>
    <property type="match status" value="1"/>
</dbReference>
<name>G0P045_CAEBE</name>
<evidence type="ECO:0000313" key="2">
    <source>
        <dbReference type="Proteomes" id="UP000008068"/>
    </source>
</evidence>
<organism evidence="2">
    <name type="scientific">Caenorhabditis brenneri</name>
    <name type="common">Nematode worm</name>
    <dbReference type="NCBI Taxonomy" id="135651"/>
    <lineage>
        <taxon>Eukaryota</taxon>
        <taxon>Metazoa</taxon>
        <taxon>Ecdysozoa</taxon>
        <taxon>Nematoda</taxon>
        <taxon>Chromadorea</taxon>
        <taxon>Rhabditida</taxon>
        <taxon>Rhabditina</taxon>
        <taxon>Rhabditomorpha</taxon>
        <taxon>Rhabditoidea</taxon>
        <taxon>Rhabditidae</taxon>
        <taxon>Peloderinae</taxon>
        <taxon>Caenorhabditis</taxon>
    </lineage>
</organism>
<protein>
    <submittedName>
        <fullName evidence="1">Uncharacterized protein</fullName>
    </submittedName>
</protein>
<dbReference type="AlphaFoldDB" id="G0P045"/>
<sequence length="189" mass="21262">MSPEDIKTAIEFIESRIGETEHVTERFDAVMKLGGIVEQMPGSASSLAERLPDFDGFLEKENGSLGDANFDQQLLIPISILTNSMRDVITKQAPEAIENFKMTYEKYNPMMLGYTLLAYLSQSSTKNAMKENFESKAAIVMNVIGQLIYLEAFGSGLLKNNNRFNLELLSEKCCIINEKIDGWRREFGV</sequence>
<evidence type="ECO:0000313" key="1">
    <source>
        <dbReference type="EMBL" id="EGT41628.1"/>
    </source>
</evidence>
<dbReference type="EMBL" id="GL379996">
    <property type="protein sequence ID" value="EGT41628.1"/>
    <property type="molecule type" value="Genomic_DNA"/>
</dbReference>
<dbReference type="Proteomes" id="UP000008068">
    <property type="component" value="Unassembled WGS sequence"/>
</dbReference>
<gene>
    <name evidence="1" type="ORF">CAEBREN_10962</name>
</gene>
<dbReference type="PANTHER" id="PTHR31464">
    <property type="entry name" value="PROTEIN CBG01266"/>
    <property type="match status" value="1"/>
</dbReference>